<dbReference type="Proteomes" id="UP000185669">
    <property type="component" value="Unassembled WGS sequence"/>
</dbReference>
<reference evidence="11" key="1">
    <citation type="submission" date="2017-01" db="EMBL/GenBank/DDBJ databases">
        <authorList>
            <person name="Varghese N."/>
            <person name="Submissions S."/>
        </authorList>
    </citation>
    <scope>NUCLEOTIDE SEQUENCE [LARGE SCALE GENOMIC DNA]</scope>
    <source>
        <strain evidence="11">ATCC 700103</strain>
    </source>
</reference>
<dbReference type="PANTHER" id="PTHR30026:SF20">
    <property type="entry name" value="OUTER MEMBRANE PROTEIN TOLC"/>
    <property type="match status" value="1"/>
</dbReference>
<dbReference type="AlphaFoldDB" id="A0A1N6YHK6"/>
<dbReference type="Pfam" id="PF02321">
    <property type="entry name" value="OEP"/>
    <property type="match status" value="1"/>
</dbReference>
<evidence type="ECO:0000256" key="7">
    <source>
        <dbReference type="ARBA" id="ARBA00023237"/>
    </source>
</evidence>
<feature type="coiled-coil region" evidence="8">
    <location>
        <begin position="142"/>
        <end position="169"/>
    </location>
</feature>
<feature type="chain" id="PRO_5038600060" evidence="9">
    <location>
        <begin position="23"/>
        <end position="350"/>
    </location>
</feature>
<dbReference type="EMBL" id="FTNC01000014">
    <property type="protein sequence ID" value="SIR14053.1"/>
    <property type="molecule type" value="Genomic_DNA"/>
</dbReference>
<dbReference type="PANTHER" id="PTHR30026">
    <property type="entry name" value="OUTER MEMBRANE PROTEIN TOLC"/>
    <property type="match status" value="1"/>
</dbReference>
<evidence type="ECO:0000256" key="2">
    <source>
        <dbReference type="ARBA" id="ARBA00007613"/>
    </source>
</evidence>
<evidence type="ECO:0000256" key="6">
    <source>
        <dbReference type="ARBA" id="ARBA00023136"/>
    </source>
</evidence>
<keyword evidence="8" id="KW-0175">Coiled coil</keyword>
<dbReference type="GO" id="GO:1990281">
    <property type="term" value="C:efflux pump complex"/>
    <property type="evidence" value="ECO:0007669"/>
    <property type="project" value="TreeGrafter"/>
</dbReference>
<dbReference type="STRING" id="56779.SAMN05421834_11459"/>
<dbReference type="RefSeq" id="WP_076545364.1">
    <property type="nucleotide sequence ID" value="NZ_FTNC01000014.1"/>
</dbReference>
<dbReference type="GO" id="GO:0009279">
    <property type="term" value="C:cell outer membrane"/>
    <property type="evidence" value="ECO:0007669"/>
    <property type="project" value="UniProtKB-SubCell"/>
</dbReference>
<dbReference type="GO" id="GO:0015562">
    <property type="term" value="F:efflux transmembrane transporter activity"/>
    <property type="evidence" value="ECO:0007669"/>
    <property type="project" value="InterPro"/>
</dbReference>
<protein>
    <submittedName>
        <fullName evidence="10">Outer membrane efflux protein</fullName>
    </submittedName>
</protein>
<organism evidence="10 11">
    <name type="scientific">Halanaerobium kushneri</name>
    <dbReference type="NCBI Taxonomy" id="56779"/>
    <lineage>
        <taxon>Bacteria</taxon>
        <taxon>Bacillati</taxon>
        <taxon>Bacillota</taxon>
        <taxon>Clostridia</taxon>
        <taxon>Halanaerobiales</taxon>
        <taxon>Halanaerobiaceae</taxon>
        <taxon>Halanaerobium</taxon>
    </lineage>
</organism>
<evidence type="ECO:0000256" key="8">
    <source>
        <dbReference type="SAM" id="Coils"/>
    </source>
</evidence>
<evidence type="ECO:0000256" key="5">
    <source>
        <dbReference type="ARBA" id="ARBA00022692"/>
    </source>
</evidence>
<keyword evidence="5" id="KW-0812">Transmembrane</keyword>
<feature type="signal peptide" evidence="9">
    <location>
        <begin position="1"/>
        <end position="22"/>
    </location>
</feature>
<proteinExistence type="inferred from homology"/>
<evidence type="ECO:0000256" key="9">
    <source>
        <dbReference type="SAM" id="SignalP"/>
    </source>
</evidence>
<keyword evidence="9" id="KW-0732">Signal</keyword>
<comment type="similarity">
    <text evidence="2">Belongs to the outer membrane factor (OMF) (TC 1.B.17) family.</text>
</comment>
<evidence type="ECO:0000256" key="4">
    <source>
        <dbReference type="ARBA" id="ARBA00022452"/>
    </source>
</evidence>
<dbReference type="OrthoDB" id="2112734at2"/>
<keyword evidence="7" id="KW-0998">Cell outer membrane</keyword>
<name>A0A1N6YHK6_9FIRM</name>
<comment type="subcellular location">
    <subcellularLocation>
        <location evidence="1">Cell outer membrane</location>
    </subcellularLocation>
</comment>
<dbReference type="Gene3D" id="1.20.1600.10">
    <property type="entry name" value="Outer membrane efflux proteins (OEP)"/>
    <property type="match status" value="2"/>
</dbReference>
<dbReference type="SUPFAM" id="SSF56954">
    <property type="entry name" value="Outer membrane efflux proteins (OEP)"/>
    <property type="match status" value="2"/>
</dbReference>
<sequence>MNFKKVSIIILIIFIFALPLQAAEALTLAEAIDIAKNENFNLKLAEINYQKAKINQQALELQNKYNYTETQKLEINKNYLSSEKNYQDSEANVIKSIISQYTGLWLKQKEIEAQRLTTKAEERLYNEMQARFELAQISQLDLLDQSNNYKQANNSLENLQDNYQLSLVEFKTDLNLGDEKIKINELAEPKLWTISEEEAIEKALKNSYSIKIAEFDYQLAKEQYNKNKIDSAQAQQRTAAMDLKAAEITLAKTKKELINSVIKAYLTLTQAEKNINLMKDNLKKSQTQYNQIKRQFELGSVTQTTVLQYESTLLDSQYQLKNAYLNYYLAKENLADLLNMEPGVTINVQE</sequence>
<evidence type="ECO:0000313" key="10">
    <source>
        <dbReference type="EMBL" id="SIR14053.1"/>
    </source>
</evidence>
<dbReference type="InterPro" id="IPR051906">
    <property type="entry name" value="TolC-like"/>
</dbReference>
<keyword evidence="6" id="KW-0472">Membrane</keyword>
<keyword evidence="3" id="KW-0813">Transport</keyword>
<dbReference type="GO" id="GO:0015288">
    <property type="term" value="F:porin activity"/>
    <property type="evidence" value="ECO:0007669"/>
    <property type="project" value="TreeGrafter"/>
</dbReference>
<evidence type="ECO:0000313" key="11">
    <source>
        <dbReference type="Proteomes" id="UP000185669"/>
    </source>
</evidence>
<keyword evidence="11" id="KW-1185">Reference proteome</keyword>
<dbReference type="InterPro" id="IPR003423">
    <property type="entry name" value="OMP_efflux"/>
</dbReference>
<evidence type="ECO:0000256" key="1">
    <source>
        <dbReference type="ARBA" id="ARBA00004442"/>
    </source>
</evidence>
<gene>
    <name evidence="10" type="ORF">SAMN05421834_11459</name>
</gene>
<feature type="coiled-coil region" evidence="8">
    <location>
        <begin position="268"/>
        <end position="295"/>
    </location>
</feature>
<evidence type="ECO:0000256" key="3">
    <source>
        <dbReference type="ARBA" id="ARBA00022448"/>
    </source>
</evidence>
<keyword evidence="4" id="KW-1134">Transmembrane beta strand</keyword>
<accession>A0A1N6YHK6</accession>